<gene>
    <name evidence="1" type="ORF">PEVE_00014961</name>
</gene>
<organism evidence="1 2">
    <name type="scientific">Porites evermanni</name>
    <dbReference type="NCBI Taxonomy" id="104178"/>
    <lineage>
        <taxon>Eukaryota</taxon>
        <taxon>Metazoa</taxon>
        <taxon>Cnidaria</taxon>
        <taxon>Anthozoa</taxon>
        <taxon>Hexacorallia</taxon>
        <taxon>Scleractinia</taxon>
        <taxon>Fungiina</taxon>
        <taxon>Poritidae</taxon>
        <taxon>Porites</taxon>
    </lineage>
</organism>
<name>A0ABN8M305_9CNID</name>
<evidence type="ECO:0000313" key="2">
    <source>
        <dbReference type="Proteomes" id="UP001159427"/>
    </source>
</evidence>
<protein>
    <submittedName>
        <fullName evidence="1">Uncharacterized protein</fullName>
    </submittedName>
</protein>
<keyword evidence="2" id="KW-1185">Reference proteome</keyword>
<reference evidence="1 2" key="1">
    <citation type="submission" date="2022-05" db="EMBL/GenBank/DDBJ databases">
        <authorList>
            <consortium name="Genoscope - CEA"/>
            <person name="William W."/>
        </authorList>
    </citation>
    <scope>NUCLEOTIDE SEQUENCE [LARGE SCALE GENOMIC DNA]</scope>
</reference>
<proteinExistence type="predicted"/>
<dbReference type="Proteomes" id="UP001159427">
    <property type="component" value="Unassembled WGS sequence"/>
</dbReference>
<evidence type="ECO:0000313" key="1">
    <source>
        <dbReference type="EMBL" id="CAH3022316.1"/>
    </source>
</evidence>
<feature type="non-terminal residue" evidence="1">
    <location>
        <position position="117"/>
    </location>
</feature>
<accession>A0ABN8M305</accession>
<comment type="caution">
    <text evidence="1">The sequence shown here is derived from an EMBL/GenBank/DDBJ whole genome shotgun (WGS) entry which is preliminary data.</text>
</comment>
<sequence>MLTTLQLFLLWRDQVNEIRRSYCNQISMLKKMRYLLSKLLQDVYFKTIIPHVTFSISAWGSCSPATSFLISVGIEGLHLRAAMTIHSLLKDIMNCDLLQPRLHWQSLGCIYKRRLAI</sequence>
<dbReference type="EMBL" id="CALNXI010000214">
    <property type="protein sequence ID" value="CAH3022316.1"/>
    <property type="molecule type" value="Genomic_DNA"/>
</dbReference>